<evidence type="ECO:0000256" key="15">
    <source>
        <dbReference type="SAM" id="Coils"/>
    </source>
</evidence>
<gene>
    <name evidence="13" type="primary">atpF</name>
    <name evidence="16" type="ORF">EP073_10010</name>
</gene>
<evidence type="ECO:0000313" key="17">
    <source>
        <dbReference type="Proteomes" id="UP000287502"/>
    </source>
</evidence>
<feature type="coiled-coil region" evidence="15">
    <location>
        <begin position="34"/>
        <end position="127"/>
    </location>
</feature>
<keyword evidence="15" id="KW-0175">Coiled coil</keyword>
<comment type="similarity">
    <text evidence="1 13 14">Belongs to the ATPase B chain family.</text>
</comment>
<dbReference type="PANTHER" id="PTHR33445">
    <property type="entry name" value="ATP SYNTHASE SUBUNIT B', CHLOROPLASTIC"/>
    <property type="match status" value="1"/>
</dbReference>
<evidence type="ECO:0000256" key="7">
    <source>
        <dbReference type="ARBA" id="ARBA00023065"/>
    </source>
</evidence>
<comment type="subunit">
    <text evidence="13">F-type ATPases have 2 components, F(1) - the catalytic core - and F(0) - the membrane proton channel. F(1) has five subunits: alpha(3), beta(3), gamma(1), delta(1), epsilon(1). F(0) has three main subunits: a(1), b(2) and c(10-14). The alpha and beta chains form an alternating ring which encloses part of the gamma chain. F(1) is attached to F(0) by a central stalk formed by the gamma and epsilon chains, while a peripheral stalk is formed by the delta and b chains.</text>
</comment>
<evidence type="ECO:0000256" key="13">
    <source>
        <dbReference type="HAMAP-Rule" id="MF_01398"/>
    </source>
</evidence>
<accession>A0A3R5X3L2</accession>
<keyword evidence="4 13" id="KW-0812">Transmembrane</keyword>
<evidence type="ECO:0000256" key="14">
    <source>
        <dbReference type="RuleBase" id="RU003848"/>
    </source>
</evidence>
<keyword evidence="17" id="KW-1185">Reference proteome</keyword>
<dbReference type="HAMAP" id="MF_01398">
    <property type="entry name" value="ATP_synth_b_bprime"/>
    <property type="match status" value="1"/>
</dbReference>
<dbReference type="AlphaFoldDB" id="A0A3R5X3L2"/>
<dbReference type="InterPro" id="IPR050059">
    <property type="entry name" value="ATP_synthase_B_chain"/>
</dbReference>
<evidence type="ECO:0000256" key="8">
    <source>
        <dbReference type="ARBA" id="ARBA00023136"/>
    </source>
</evidence>
<evidence type="ECO:0000256" key="3">
    <source>
        <dbReference type="ARBA" id="ARBA00022547"/>
    </source>
</evidence>
<keyword evidence="8 13" id="KW-0472">Membrane</keyword>
<comment type="function">
    <text evidence="10 13">F(1)F(0) ATP synthase produces ATP from ADP in the presence of a proton or sodium gradient. F-type ATPases consist of two structural domains, F(1) containing the extramembraneous catalytic core and F(0) containing the membrane proton channel, linked together by a central stalk and a peripheral stalk. During catalysis, ATP synthesis in the catalytic domain of F(1) is coupled via a rotary mechanism of the central stalk subunits to proton translocation.</text>
</comment>
<evidence type="ECO:0000256" key="6">
    <source>
        <dbReference type="ARBA" id="ARBA00022989"/>
    </source>
</evidence>
<dbReference type="GO" id="GO:0046961">
    <property type="term" value="F:proton-transporting ATPase activity, rotational mechanism"/>
    <property type="evidence" value="ECO:0007669"/>
    <property type="project" value="TreeGrafter"/>
</dbReference>
<comment type="subcellular location">
    <subcellularLocation>
        <location evidence="13">Cell membrane</location>
        <topology evidence="13">Single-pass membrane protein</topology>
    </subcellularLocation>
    <subcellularLocation>
        <location evidence="12">Endomembrane system</location>
        <topology evidence="12">Single-pass membrane protein</topology>
    </subcellularLocation>
</comment>
<dbReference type="GO" id="GO:0012505">
    <property type="term" value="C:endomembrane system"/>
    <property type="evidence" value="ECO:0007669"/>
    <property type="project" value="UniProtKB-SubCell"/>
</dbReference>
<dbReference type="KEGG" id="gtl:EP073_10010"/>
<dbReference type="EMBL" id="CP035108">
    <property type="protein sequence ID" value="QAR33724.1"/>
    <property type="molecule type" value="Genomic_DNA"/>
</dbReference>
<reference evidence="16 17" key="1">
    <citation type="submission" date="2019-01" db="EMBL/GenBank/DDBJ databases">
        <title>Geovibrio thiophilus DSM 11263, complete genome.</title>
        <authorList>
            <person name="Spring S."/>
            <person name="Bunk B."/>
            <person name="Sproer C."/>
        </authorList>
    </citation>
    <scope>NUCLEOTIDE SEQUENCE [LARGE SCALE GENOMIC DNA]</scope>
    <source>
        <strain evidence="16 17">DSM 11263</strain>
    </source>
</reference>
<comment type="function">
    <text evidence="11">Component of the F(0) channel, it forms part of the peripheral stalk, linking F(1) to F(0). The b'-subunit is a diverged and duplicated form of b found in plants and photosynthetic bacteria.</text>
</comment>
<evidence type="ECO:0000256" key="4">
    <source>
        <dbReference type="ARBA" id="ARBA00022692"/>
    </source>
</evidence>
<evidence type="ECO:0000256" key="9">
    <source>
        <dbReference type="ARBA" id="ARBA00023310"/>
    </source>
</evidence>
<dbReference type="Proteomes" id="UP000287502">
    <property type="component" value="Chromosome"/>
</dbReference>
<dbReference type="Pfam" id="PF00430">
    <property type="entry name" value="ATP-synt_B"/>
    <property type="match status" value="1"/>
</dbReference>
<dbReference type="CDD" id="cd06503">
    <property type="entry name" value="ATP-synt_Fo_b"/>
    <property type="match status" value="1"/>
</dbReference>
<evidence type="ECO:0000256" key="1">
    <source>
        <dbReference type="ARBA" id="ARBA00005513"/>
    </source>
</evidence>
<keyword evidence="6 13" id="KW-1133">Transmembrane helix</keyword>
<feature type="transmembrane region" description="Helical" evidence="13">
    <location>
        <begin position="6"/>
        <end position="27"/>
    </location>
</feature>
<organism evidence="16 17">
    <name type="scientific">Geovibrio thiophilus</name>
    <dbReference type="NCBI Taxonomy" id="139438"/>
    <lineage>
        <taxon>Bacteria</taxon>
        <taxon>Pseudomonadati</taxon>
        <taxon>Deferribacterota</taxon>
        <taxon>Deferribacteres</taxon>
        <taxon>Deferribacterales</taxon>
        <taxon>Geovibrionaceae</taxon>
        <taxon>Geovibrio</taxon>
    </lineage>
</organism>
<dbReference type="OrthoDB" id="9806123at2"/>
<protein>
    <recommendedName>
        <fullName evidence="13">ATP synthase subunit b</fullName>
    </recommendedName>
    <alternativeName>
        <fullName evidence="13">ATP synthase F(0) sector subunit b</fullName>
    </alternativeName>
    <alternativeName>
        <fullName evidence="13">ATPase subunit I</fullName>
    </alternativeName>
    <alternativeName>
        <fullName evidence="13">F-type ATPase subunit b</fullName>
        <shortName evidence="13">F-ATPase subunit b</shortName>
    </alternativeName>
</protein>
<evidence type="ECO:0000256" key="2">
    <source>
        <dbReference type="ARBA" id="ARBA00022448"/>
    </source>
</evidence>
<keyword evidence="9 13" id="KW-0066">ATP synthesis</keyword>
<dbReference type="InterPro" id="IPR002146">
    <property type="entry name" value="ATP_synth_b/b'su_bac/chlpt"/>
</dbReference>
<evidence type="ECO:0000313" key="16">
    <source>
        <dbReference type="EMBL" id="QAR33724.1"/>
    </source>
</evidence>
<sequence>MVYVDFTIVIQIIQFLLIIFISKKLILDPTLKTIQSRDSRIQSLTDEAEGLRAEVEAGRKSYAEKMDAMRAEMAEYQRKIREEASKEAAAKVAQSKAEVDAKVEAALLKLESEKEAAAKNMDAMVGELSDLIVQKILKSA</sequence>
<evidence type="ECO:0000256" key="12">
    <source>
        <dbReference type="ARBA" id="ARBA00037847"/>
    </source>
</evidence>
<dbReference type="GO" id="GO:0045259">
    <property type="term" value="C:proton-transporting ATP synthase complex"/>
    <property type="evidence" value="ECO:0007669"/>
    <property type="project" value="UniProtKB-KW"/>
</dbReference>
<dbReference type="GO" id="GO:0005886">
    <property type="term" value="C:plasma membrane"/>
    <property type="evidence" value="ECO:0007669"/>
    <property type="project" value="UniProtKB-SubCell"/>
</dbReference>
<dbReference type="RefSeq" id="WP_128467010.1">
    <property type="nucleotide sequence ID" value="NZ_CP035108.1"/>
</dbReference>
<name>A0A3R5X3L2_9BACT</name>
<keyword evidence="7 13" id="KW-0406">Ion transport</keyword>
<dbReference type="PANTHER" id="PTHR33445:SF2">
    <property type="entry name" value="ATP SYNTHASE SUBUNIT B', CHLOROPLASTIC"/>
    <property type="match status" value="1"/>
</dbReference>
<proteinExistence type="inferred from homology"/>
<keyword evidence="13" id="KW-1003">Cell membrane</keyword>
<keyword evidence="5 13" id="KW-0375">Hydrogen ion transport</keyword>
<keyword evidence="2 13" id="KW-0813">Transport</keyword>
<dbReference type="GO" id="GO:0046933">
    <property type="term" value="F:proton-transporting ATP synthase activity, rotational mechanism"/>
    <property type="evidence" value="ECO:0007669"/>
    <property type="project" value="UniProtKB-UniRule"/>
</dbReference>
<keyword evidence="3 13" id="KW-0138">CF(0)</keyword>
<evidence type="ECO:0000256" key="11">
    <source>
        <dbReference type="ARBA" id="ARBA00025614"/>
    </source>
</evidence>
<evidence type="ECO:0000256" key="10">
    <source>
        <dbReference type="ARBA" id="ARBA00025198"/>
    </source>
</evidence>
<evidence type="ECO:0000256" key="5">
    <source>
        <dbReference type="ARBA" id="ARBA00022781"/>
    </source>
</evidence>